<dbReference type="AlphaFoldDB" id="A0A841FQY0"/>
<comment type="caution">
    <text evidence="1">The sequence shown here is derived from an EMBL/GenBank/DDBJ whole genome shotgun (WGS) entry which is preliminary data.</text>
</comment>
<evidence type="ECO:0000313" key="2">
    <source>
        <dbReference type="Proteomes" id="UP000548476"/>
    </source>
</evidence>
<evidence type="ECO:0000313" key="1">
    <source>
        <dbReference type="EMBL" id="MBB6035677.1"/>
    </source>
</evidence>
<sequence>MRPLRIDVLADSDTRWKWGALLARRVDPGCHLTARFLHARATPTARQLDEVGVRPDELAEAPLADFLTDPALAEADVVILAAPGGVAQSAMHGFAKAWEGRRKRPVVVTGYVGVVYEKMTDGLLLRAGADVVLANSVFDADRFREVFTAVGVPAESVVETGLPFLSGAPYDPDAVTRGERRYTVCFAAQPSSPALRGERLYILERAARHARLHPERDVLVKLRSRPGEHTTHLEDFPYQRLLARLENAPGNLSLVYGNMGEVLDRTDLSVTVSSTAALESLHRGIPTVILTDLGVRESLGNHHFVSSGCLASWDELDEGDNPVADPDWLRRNGVLAAGVDPFAPVRARVGELIARRDGEGLPGLDPYYTMSRAGGYLRGLLSRQGLEPDGSPRPGVAAEAAGAGRLAVRRLTRRSLRSVYRVAAHRLAPVIRRWGQL</sequence>
<gene>
    <name evidence="1" type="ORF">HNR73_003541</name>
</gene>
<accession>A0A841FQY0</accession>
<dbReference type="RefSeq" id="WP_203686753.1">
    <property type="nucleotide sequence ID" value="NZ_BONT01000076.1"/>
</dbReference>
<dbReference type="InterPro" id="IPR046561">
    <property type="entry name" value="DUF6716"/>
</dbReference>
<proteinExistence type="predicted"/>
<organism evidence="1 2">
    <name type="scientific">Phytomonospora endophytica</name>
    <dbReference type="NCBI Taxonomy" id="714109"/>
    <lineage>
        <taxon>Bacteria</taxon>
        <taxon>Bacillati</taxon>
        <taxon>Actinomycetota</taxon>
        <taxon>Actinomycetes</taxon>
        <taxon>Micromonosporales</taxon>
        <taxon>Micromonosporaceae</taxon>
        <taxon>Phytomonospora</taxon>
    </lineage>
</organism>
<name>A0A841FQY0_9ACTN</name>
<dbReference type="Pfam" id="PF20471">
    <property type="entry name" value="DUF6716"/>
    <property type="match status" value="1"/>
</dbReference>
<reference evidence="1 2" key="1">
    <citation type="submission" date="2020-08" db="EMBL/GenBank/DDBJ databases">
        <title>Genomic Encyclopedia of Type Strains, Phase IV (KMG-IV): sequencing the most valuable type-strain genomes for metagenomic binning, comparative biology and taxonomic classification.</title>
        <authorList>
            <person name="Goeker M."/>
        </authorList>
    </citation>
    <scope>NUCLEOTIDE SEQUENCE [LARGE SCALE GENOMIC DNA]</scope>
    <source>
        <strain evidence="1 2">YIM 65646</strain>
    </source>
</reference>
<dbReference type="Proteomes" id="UP000548476">
    <property type="component" value="Unassembled WGS sequence"/>
</dbReference>
<protein>
    <submittedName>
        <fullName evidence="1">Uncharacterized protein</fullName>
    </submittedName>
</protein>
<dbReference type="SUPFAM" id="SSF53756">
    <property type="entry name" value="UDP-Glycosyltransferase/glycogen phosphorylase"/>
    <property type="match status" value="1"/>
</dbReference>
<keyword evidence="2" id="KW-1185">Reference proteome</keyword>
<dbReference type="EMBL" id="JACHGT010000007">
    <property type="protein sequence ID" value="MBB6035677.1"/>
    <property type="molecule type" value="Genomic_DNA"/>
</dbReference>